<dbReference type="RefSeq" id="WP_066663060.1">
    <property type="nucleotide sequence ID" value="NZ_FOEC01000004.1"/>
</dbReference>
<dbReference type="Gene3D" id="3.40.50.300">
    <property type="entry name" value="P-loop containing nucleotide triphosphate hydrolases"/>
    <property type="match status" value="1"/>
</dbReference>
<evidence type="ECO:0000313" key="5">
    <source>
        <dbReference type="EMBL" id="SEO70278.1"/>
    </source>
</evidence>
<dbReference type="AlphaFoldDB" id="A0A172RYS6"/>
<gene>
    <name evidence="5" type="ORF">SAMN02910314_00926</name>
</gene>
<keyword evidence="2" id="KW-0378">Hydrolase</keyword>
<dbReference type="STRING" id="79604.AAY81_06805"/>
<dbReference type="KEGG" id="ddt:AAY81_06805"/>
<dbReference type="InterPro" id="IPR013986">
    <property type="entry name" value="DExx_box_DNA_helicase_dom_sf"/>
</dbReference>
<keyword evidence="3" id="KW-0347">Helicase</keyword>
<dbReference type="Proteomes" id="UP000182975">
    <property type="component" value="Unassembled WGS sequence"/>
</dbReference>
<evidence type="ECO:0000256" key="2">
    <source>
        <dbReference type="ARBA" id="ARBA00022801"/>
    </source>
</evidence>
<evidence type="ECO:0000256" key="4">
    <source>
        <dbReference type="ARBA" id="ARBA00022840"/>
    </source>
</evidence>
<evidence type="ECO:0000256" key="1">
    <source>
        <dbReference type="ARBA" id="ARBA00022741"/>
    </source>
</evidence>
<reference evidence="6" key="1">
    <citation type="submission" date="2016-10" db="EMBL/GenBank/DDBJ databases">
        <authorList>
            <person name="Varghese N."/>
        </authorList>
    </citation>
    <scope>NUCLEOTIDE SEQUENCE [LARGE SCALE GENOMIC DNA]</scope>
    <source>
        <strain evidence="6">DSM 21843</strain>
    </source>
</reference>
<evidence type="ECO:0000313" key="6">
    <source>
        <dbReference type="Proteomes" id="UP000182975"/>
    </source>
</evidence>
<dbReference type="InterPro" id="IPR027417">
    <property type="entry name" value="P-loop_NTPase"/>
</dbReference>
<evidence type="ECO:0008006" key="7">
    <source>
        <dbReference type="Google" id="ProtNLM"/>
    </source>
</evidence>
<dbReference type="GO" id="GO:0005524">
    <property type="term" value="F:ATP binding"/>
    <property type="evidence" value="ECO:0007669"/>
    <property type="project" value="UniProtKB-KW"/>
</dbReference>
<keyword evidence="4" id="KW-0067">ATP-binding</keyword>
<dbReference type="GO" id="GO:0004386">
    <property type="term" value="F:helicase activity"/>
    <property type="evidence" value="ECO:0007669"/>
    <property type="project" value="UniProtKB-KW"/>
</dbReference>
<dbReference type="SUPFAM" id="SSF52540">
    <property type="entry name" value="P-loop containing nucleoside triphosphate hydrolases"/>
    <property type="match status" value="1"/>
</dbReference>
<protein>
    <recommendedName>
        <fullName evidence="7">DNA helicase</fullName>
    </recommendedName>
</protein>
<proteinExistence type="predicted"/>
<keyword evidence="6" id="KW-1185">Reference proteome</keyword>
<sequence length="574" mass="63424">MTACENTHPHITLFLGGPACGKTTALLEEAHKAESIDQPRVLFITACDRNCQTIKSHIGTIDSLIQVTSIQNLARNILNEPEAHEIIGRSARILDSVEEGILFEDMRSLGIKQRRLRGLCSFIQRGWSDLADEDERWLQTLEEELVAQRMRENLQLVDGMLRSELEACALRVVSQCERIRNAYQAPAVLVDDFTLMGRASQQLVRALATQELYMAASDAPGMPVADPYPFERGVKELLEASPDTQTHALHTCYRPTTSVSIINKLRTEAGRAPLTANDERKGTIETHYIGGFAEEQEAILRTIDAAHAQGTSLSRIAIVGANGVWRATIARVLRSNNITVTTTKPTRMRIRDYRDAEANKTLECKTLEQLSRDPENALAWRTWCALGDYLANSVGIDALRAPALRAGLTLPQALNALLAGKLDGLCANDPMVEGLLARYRAGLDELHARDAEATYDPTNPPAEREGVLLCNPRELQGQTFDLVIFGGFVNGFFPSRAWCENEVIGTARTREAQLYQTQLASVAASATNRLVFTGFTTCSLETAERLDLCVERIRLTRGIRMATISPSAFLSLIH</sequence>
<name>A0A172RYS6_9ACTN</name>
<keyword evidence="1" id="KW-0547">Nucleotide-binding</keyword>
<dbReference type="Gene3D" id="1.10.10.160">
    <property type="match status" value="1"/>
</dbReference>
<dbReference type="GO" id="GO:0016787">
    <property type="term" value="F:hydrolase activity"/>
    <property type="evidence" value="ECO:0007669"/>
    <property type="project" value="UniProtKB-KW"/>
</dbReference>
<evidence type="ECO:0000256" key="3">
    <source>
        <dbReference type="ARBA" id="ARBA00022806"/>
    </source>
</evidence>
<accession>A0A172RYS6</accession>
<dbReference type="OrthoDB" id="3171352at2"/>
<organism evidence="5 6">
    <name type="scientific">Denitrobacterium detoxificans</name>
    <dbReference type="NCBI Taxonomy" id="79604"/>
    <lineage>
        <taxon>Bacteria</taxon>
        <taxon>Bacillati</taxon>
        <taxon>Actinomycetota</taxon>
        <taxon>Coriobacteriia</taxon>
        <taxon>Eggerthellales</taxon>
        <taxon>Eggerthellaceae</taxon>
        <taxon>Denitrobacterium</taxon>
    </lineage>
</organism>
<dbReference type="EMBL" id="FOEC01000004">
    <property type="protein sequence ID" value="SEO70278.1"/>
    <property type="molecule type" value="Genomic_DNA"/>
</dbReference>